<dbReference type="AlphaFoldDB" id="A0A1F7FLB4"/>
<dbReference type="Proteomes" id="UP000179243">
    <property type="component" value="Unassembled WGS sequence"/>
</dbReference>
<comment type="caution">
    <text evidence="2">The sequence shown here is derived from an EMBL/GenBank/DDBJ whole genome shotgun (WGS) entry which is preliminary data.</text>
</comment>
<accession>A0A1F7FLB4</accession>
<dbReference type="InterPro" id="IPR011050">
    <property type="entry name" value="Pectin_lyase_fold/virulence"/>
</dbReference>
<organism evidence="2 3">
    <name type="scientific">Candidatus Raymondbacteria bacterium RIFOXYD12_FULL_49_13</name>
    <dbReference type="NCBI Taxonomy" id="1817890"/>
    <lineage>
        <taxon>Bacteria</taxon>
        <taxon>Raymondiibacteriota</taxon>
    </lineage>
</organism>
<evidence type="ECO:0000313" key="3">
    <source>
        <dbReference type="Proteomes" id="UP000179243"/>
    </source>
</evidence>
<evidence type="ECO:0000259" key="1">
    <source>
        <dbReference type="Pfam" id="PF13229"/>
    </source>
</evidence>
<dbReference type="SUPFAM" id="SSF51126">
    <property type="entry name" value="Pectin lyase-like"/>
    <property type="match status" value="1"/>
</dbReference>
<dbReference type="InterPro" id="IPR039448">
    <property type="entry name" value="Beta_helix"/>
</dbReference>
<gene>
    <name evidence="2" type="ORF">A2519_21170</name>
</gene>
<sequence length="408" mass="44250">MLLALVCLLQIPQAYTTWDRKEVPPLPLSGLSVVCSTATQLHRALRTQRSGTTIVIKDGAYDVSPFEPLTIDSNHVTIRGMPGDPAKVILTGKGFNYCGMEEMIILKAADATLASFTISEVRGNGLKLQTGNNHNCLLYNMRFLNIGERMIKGPGVAVSRNWEIRYCHFEDTKVAPAVRCGESATDSSGDYIAGMDIMNSDSWVIHDCVFRNIRGPAGDARGGIFFWGGKAGHANTNVTVERNTFIGCDRAISFGNPSGTSDINGGVIRNNFIVRGCGIGIEMEHCTNVKVLNNTLYSSDAAYFRSVYFDANPSGNEFRNNIIFGMIKGNVQSMANNINKTLVPDTSANWFANITTADLHLTAAAAQAINTGTAGLVIDDWDHHARANGQCDIGADEYGTINIEKELP</sequence>
<protein>
    <recommendedName>
        <fullName evidence="1">Right handed beta helix domain-containing protein</fullName>
    </recommendedName>
</protein>
<dbReference type="EMBL" id="MFYX01000009">
    <property type="protein sequence ID" value="OGK07381.1"/>
    <property type="molecule type" value="Genomic_DNA"/>
</dbReference>
<feature type="domain" description="Right handed beta helix" evidence="1">
    <location>
        <begin position="105"/>
        <end position="254"/>
    </location>
</feature>
<name>A0A1F7FLB4_UNCRA</name>
<dbReference type="Pfam" id="PF13229">
    <property type="entry name" value="Beta_helix"/>
    <property type="match status" value="1"/>
</dbReference>
<reference evidence="2 3" key="1">
    <citation type="journal article" date="2016" name="Nat. Commun.">
        <title>Thousands of microbial genomes shed light on interconnected biogeochemical processes in an aquifer system.</title>
        <authorList>
            <person name="Anantharaman K."/>
            <person name="Brown C.T."/>
            <person name="Hug L.A."/>
            <person name="Sharon I."/>
            <person name="Castelle C.J."/>
            <person name="Probst A.J."/>
            <person name="Thomas B.C."/>
            <person name="Singh A."/>
            <person name="Wilkins M.J."/>
            <person name="Karaoz U."/>
            <person name="Brodie E.L."/>
            <person name="Williams K.H."/>
            <person name="Hubbard S.S."/>
            <person name="Banfield J.F."/>
        </authorList>
    </citation>
    <scope>NUCLEOTIDE SEQUENCE [LARGE SCALE GENOMIC DNA]</scope>
</reference>
<evidence type="ECO:0000313" key="2">
    <source>
        <dbReference type="EMBL" id="OGK07381.1"/>
    </source>
</evidence>
<proteinExistence type="predicted"/>
<dbReference type="InterPro" id="IPR012334">
    <property type="entry name" value="Pectin_lyas_fold"/>
</dbReference>
<dbReference type="Gene3D" id="2.160.20.10">
    <property type="entry name" value="Single-stranded right-handed beta-helix, Pectin lyase-like"/>
    <property type="match status" value="1"/>
</dbReference>
<dbReference type="SMART" id="SM00710">
    <property type="entry name" value="PbH1"/>
    <property type="match status" value="5"/>
</dbReference>
<dbReference type="InterPro" id="IPR006626">
    <property type="entry name" value="PbH1"/>
</dbReference>